<keyword evidence="1" id="KW-0472">Membrane</keyword>
<sequence>MTTNEKRLKRNIARNQILDRELDYLPSAISRDEVRQIARMYGPRRPRVFATRALLGLFGVLSRYAAPFLGMVAGAEYRAAKALYPLMGKEQRLGDSLRFFLGESLSRKIDDANMAFKMTGALVAATPDIIFAALYGAVIGIAAYYALKWAFALLVSYRRRSRLNHCITELLR</sequence>
<keyword evidence="1" id="KW-0812">Transmembrane</keyword>
<name>A0A419F114_9BACT</name>
<dbReference type="AlphaFoldDB" id="A0A419F114"/>
<reference evidence="2 3" key="1">
    <citation type="journal article" date="2017" name="ISME J.">
        <title>Energy and carbon metabolisms in a deep terrestrial subsurface fluid microbial community.</title>
        <authorList>
            <person name="Momper L."/>
            <person name="Jungbluth S.P."/>
            <person name="Lee M.D."/>
            <person name="Amend J.P."/>
        </authorList>
    </citation>
    <scope>NUCLEOTIDE SEQUENCE [LARGE SCALE GENOMIC DNA]</scope>
    <source>
        <strain evidence="2">SURF_17</strain>
    </source>
</reference>
<feature type="transmembrane region" description="Helical" evidence="1">
    <location>
        <begin position="129"/>
        <end position="155"/>
    </location>
</feature>
<keyword evidence="1" id="KW-1133">Transmembrane helix</keyword>
<comment type="caution">
    <text evidence="2">The sequence shown here is derived from an EMBL/GenBank/DDBJ whole genome shotgun (WGS) entry which is preliminary data.</text>
</comment>
<organism evidence="2 3">
    <name type="scientific">Candidatus Abyssobacteria bacterium SURF_17</name>
    <dbReference type="NCBI Taxonomy" id="2093361"/>
    <lineage>
        <taxon>Bacteria</taxon>
        <taxon>Pseudomonadati</taxon>
        <taxon>Candidatus Hydrogenedentota</taxon>
        <taxon>Candidatus Abyssobacteria</taxon>
    </lineage>
</organism>
<accession>A0A419F114</accession>
<feature type="transmembrane region" description="Helical" evidence="1">
    <location>
        <begin position="49"/>
        <end position="66"/>
    </location>
</feature>
<dbReference type="Proteomes" id="UP000285961">
    <property type="component" value="Unassembled WGS sequence"/>
</dbReference>
<evidence type="ECO:0000313" key="3">
    <source>
        <dbReference type="Proteomes" id="UP000285961"/>
    </source>
</evidence>
<evidence type="ECO:0000313" key="2">
    <source>
        <dbReference type="EMBL" id="RJP71716.1"/>
    </source>
</evidence>
<protein>
    <submittedName>
        <fullName evidence="2">Uncharacterized protein</fullName>
    </submittedName>
</protein>
<proteinExistence type="predicted"/>
<dbReference type="EMBL" id="QZKI01000055">
    <property type="protein sequence ID" value="RJP71716.1"/>
    <property type="molecule type" value="Genomic_DNA"/>
</dbReference>
<gene>
    <name evidence="2" type="ORF">C4532_07160</name>
</gene>
<evidence type="ECO:0000256" key="1">
    <source>
        <dbReference type="SAM" id="Phobius"/>
    </source>
</evidence>